<dbReference type="OrthoDB" id="1732493at2759"/>
<feature type="compositionally biased region" description="Low complexity" evidence="11">
    <location>
        <begin position="30"/>
        <end position="44"/>
    </location>
</feature>
<name>A0A6A6R6I8_9PEZI</name>
<organism evidence="13 14">
    <name type="scientific">Lophium mytilinum</name>
    <dbReference type="NCBI Taxonomy" id="390894"/>
    <lineage>
        <taxon>Eukaryota</taxon>
        <taxon>Fungi</taxon>
        <taxon>Dikarya</taxon>
        <taxon>Ascomycota</taxon>
        <taxon>Pezizomycotina</taxon>
        <taxon>Dothideomycetes</taxon>
        <taxon>Pleosporomycetidae</taxon>
        <taxon>Mytilinidiales</taxon>
        <taxon>Mytilinidiaceae</taxon>
        <taxon>Lophium</taxon>
    </lineage>
</organism>
<evidence type="ECO:0000256" key="11">
    <source>
        <dbReference type="SAM" id="MobiDB-lite"/>
    </source>
</evidence>
<keyword evidence="4 9" id="KW-0547">Nucleotide-binding</keyword>
<feature type="region of interest" description="Disordered" evidence="11">
    <location>
        <begin position="30"/>
        <end position="51"/>
    </location>
</feature>
<evidence type="ECO:0000256" key="5">
    <source>
        <dbReference type="ARBA" id="ARBA00022777"/>
    </source>
</evidence>
<comment type="similarity">
    <text evidence="1">Belongs to the protein kinase superfamily. CMGC Ser/Thr protein kinase family. CDC2/CDKX subfamily.</text>
</comment>
<dbReference type="InterPro" id="IPR008271">
    <property type="entry name" value="Ser/Thr_kinase_AS"/>
</dbReference>
<sequence length="406" mass="45340">MALSPLDSPKPVPVAAKTLPAKAKALTILNASTSSPSTASTPSSDGAQDLSEKLNEQVRRKYVTGSKLGEGTYAIVYSGHIRNDPTSLVAIKKLKVNKDYPDGLAPDAFREVRALQELSHPNIIKLYAVFSTRDQNLNIVLEHLPRGDLESLMQDKKVSYGPADVKAWTNMLAKAVWFCHENSILHRDIKGNNLLIAADGEVKLADFGLARTFSDPYRPMTYNVITRFYRPPELLYGARHYGGAVDVWSMACVVAELILRHFFLPSNTDIEQIDAITDVFGSCTEDVWPGVSRLDHYIPPAKGNIKRPKPMIYWKQQFGMLGDEGIEFLKTMFVLDPRKRATARQVLNHPYWKSNPKPTPKELLPRAGGGVEKMAEDLKRRGGEIEEKDGRADKVARKLNFADLKR</sequence>
<comment type="catalytic activity">
    <reaction evidence="8">
        <text>L-seryl-[protein] + ATP = O-phospho-L-seryl-[protein] + ADP + H(+)</text>
        <dbReference type="Rhea" id="RHEA:17989"/>
        <dbReference type="Rhea" id="RHEA-COMP:9863"/>
        <dbReference type="Rhea" id="RHEA-COMP:11604"/>
        <dbReference type="ChEBI" id="CHEBI:15378"/>
        <dbReference type="ChEBI" id="CHEBI:29999"/>
        <dbReference type="ChEBI" id="CHEBI:30616"/>
        <dbReference type="ChEBI" id="CHEBI:83421"/>
        <dbReference type="ChEBI" id="CHEBI:456216"/>
        <dbReference type="EC" id="2.7.11.22"/>
    </reaction>
</comment>
<dbReference type="FunFam" id="1.10.510.10:FF:000624">
    <property type="entry name" value="Mitogen-activated protein kinase"/>
    <property type="match status" value="1"/>
</dbReference>
<dbReference type="GO" id="GO:0070985">
    <property type="term" value="C:transcription factor TFIIK complex"/>
    <property type="evidence" value="ECO:0007669"/>
    <property type="project" value="TreeGrafter"/>
</dbReference>
<dbReference type="InterPro" id="IPR000719">
    <property type="entry name" value="Prot_kinase_dom"/>
</dbReference>
<dbReference type="SMART" id="SM00220">
    <property type="entry name" value="S_TKc"/>
    <property type="match status" value="1"/>
</dbReference>
<dbReference type="PROSITE" id="PS50011">
    <property type="entry name" value="PROTEIN_KINASE_DOM"/>
    <property type="match status" value="1"/>
</dbReference>
<feature type="domain" description="Protein kinase" evidence="12">
    <location>
        <begin position="62"/>
        <end position="352"/>
    </location>
</feature>
<dbReference type="AlphaFoldDB" id="A0A6A6R6I8"/>
<evidence type="ECO:0000256" key="2">
    <source>
        <dbReference type="ARBA" id="ARBA00022527"/>
    </source>
</evidence>
<dbReference type="PROSITE" id="PS00107">
    <property type="entry name" value="PROTEIN_KINASE_ATP"/>
    <property type="match status" value="1"/>
</dbReference>
<evidence type="ECO:0000256" key="8">
    <source>
        <dbReference type="ARBA" id="ARBA00048367"/>
    </source>
</evidence>
<dbReference type="GO" id="GO:0005524">
    <property type="term" value="F:ATP binding"/>
    <property type="evidence" value="ECO:0007669"/>
    <property type="project" value="UniProtKB-UniRule"/>
</dbReference>
<evidence type="ECO:0000256" key="4">
    <source>
        <dbReference type="ARBA" id="ARBA00022741"/>
    </source>
</evidence>
<evidence type="ECO:0000256" key="3">
    <source>
        <dbReference type="ARBA" id="ARBA00022679"/>
    </source>
</evidence>
<evidence type="ECO:0000256" key="7">
    <source>
        <dbReference type="ARBA" id="ARBA00047811"/>
    </source>
</evidence>
<dbReference type="Proteomes" id="UP000799750">
    <property type="component" value="Unassembled WGS sequence"/>
</dbReference>
<comment type="catalytic activity">
    <reaction evidence="7">
        <text>L-threonyl-[protein] + ATP = O-phospho-L-threonyl-[protein] + ADP + H(+)</text>
        <dbReference type="Rhea" id="RHEA:46608"/>
        <dbReference type="Rhea" id="RHEA-COMP:11060"/>
        <dbReference type="Rhea" id="RHEA-COMP:11605"/>
        <dbReference type="ChEBI" id="CHEBI:15378"/>
        <dbReference type="ChEBI" id="CHEBI:30013"/>
        <dbReference type="ChEBI" id="CHEBI:30616"/>
        <dbReference type="ChEBI" id="CHEBI:61977"/>
        <dbReference type="ChEBI" id="CHEBI:456216"/>
        <dbReference type="EC" id="2.7.11.22"/>
    </reaction>
</comment>
<dbReference type="PANTHER" id="PTHR24056">
    <property type="entry name" value="CELL DIVISION PROTEIN KINASE"/>
    <property type="match status" value="1"/>
</dbReference>
<keyword evidence="2 10" id="KW-0723">Serine/threonine-protein kinase</keyword>
<dbReference type="Pfam" id="PF00069">
    <property type="entry name" value="Pkinase"/>
    <property type="match status" value="1"/>
</dbReference>
<dbReference type="InterPro" id="IPR011009">
    <property type="entry name" value="Kinase-like_dom_sf"/>
</dbReference>
<protein>
    <submittedName>
        <fullName evidence="13">Putative serine/threonine protein kinase</fullName>
    </submittedName>
</protein>
<dbReference type="PROSITE" id="PS00108">
    <property type="entry name" value="PROTEIN_KINASE_ST"/>
    <property type="match status" value="1"/>
</dbReference>
<keyword evidence="6 9" id="KW-0067">ATP-binding</keyword>
<dbReference type="GO" id="GO:0045944">
    <property type="term" value="P:positive regulation of transcription by RNA polymerase II"/>
    <property type="evidence" value="ECO:0007669"/>
    <property type="project" value="TreeGrafter"/>
</dbReference>
<keyword evidence="5 13" id="KW-0418">Kinase</keyword>
<feature type="region of interest" description="Disordered" evidence="11">
    <location>
        <begin position="350"/>
        <end position="373"/>
    </location>
</feature>
<gene>
    <name evidence="13" type="ORF">BU16DRAFT_454089</name>
</gene>
<evidence type="ECO:0000313" key="13">
    <source>
        <dbReference type="EMBL" id="KAF2499490.1"/>
    </source>
</evidence>
<dbReference type="GO" id="GO:0008353">
    <property type="term" value="F:RNA polymerase II CTD heptapeptide repeat kinase activity"/>
    <property type="evidence" value="ECO:0007669"/>
    <property type="project" value="TreeGrafter"/>
</dbReference>
<keyword evidence="3" id="KW-0808">Transferase</keyword>
<evidence type="ECO:0000256" key="10">
    <source>
        <dbReference type="RuleBase" id="RU000304"/>
    </source>
</evidence>
<feature type="binding site" evidence="9">
    <location>
        <position position="93"/>
    </location>
    <ligand>
        <name>ATP</name>
        <dbReference type="ChEBI" id="CHEBI:30616"/>
    </ligand>
</feature>
<accession>A0A6A6R6I8</accession>
<evidence type="ECO:0000259" key="12">
    <source>
        <dbReference type="PROSITE" id="PS50011"/>
    </source>
</evidence>
<proteinExistence type="inferred from homology"/>
<dbReference type="InterPro" id="IPR017441">
    <property type="entry name" value="Protein_kinase_ATP_BS"/>
</dbReference>
<dbReference type="SUPFAM" id="SSF56112">
    <property type="entry name" value="Protein kinase-like (PK-like)"/>
    <property type="match status" value="1"/>
</dbReference>
<evidence type="ECO:0000256" key="1">
    <source>
        <dbReference type="ARBA" id="ARBA00006485"/>
    </source>
</evidence>
<evidence type="ECO:0000256" key="9">
    <source>
        <dbReference type="PROSITE-ProRule" id="PRU10141"/>
    </source>
</evidence>
<dbReference type="PANTHER" id="PTHR24056:SF0">
    <property type="entry name" value="CYCLIN-DEPENDENT KINASE 7"/>
    <property type="match status" value="1"/>
</dbReference>
<dbReference type="GO" id="GO:0004693">
    <property type="term" value="F:cyclin-dependent protein serine/threonine kinase activity"/>
    <property type="evidence" value="ECO:0007669"/>
    <property type="project" value="UniProtKB-EC"/>
</dbReference>
<dbReference type="Gene3D" id="3.30.200.20">
    <property type="entry name" value="Phosphorylase Kinase, domain 1"/>
    <property type="match status" value="1"/>
</dbReference>
<keyword evidence="14" id="KW-1185">Reference proteome</keyword>
<reference evidence="13" key="1">
    <citation type="journal article" date="2020" name="Stud. Mycol.">
        <title>101 Dothideomycetes genomes: a test case for predicting lifestyles and emergence of pathogens.</title>
        <authorList>
            <person name="Haridas S."/>
            <person name="Albert R."/>
            <person name="Binder M."/>
            <person name="Bloem J."/>
            <person name="Labutti K."/>
            <person name="Salamov A."/>
            <person name="Andreopoulos B."/>
            <person name="Baker S."/>
            <person name="Barry K."/>
            <person name="Bills G."/>
            <person name="Bluhm B."/>
            <person name="Cannon C."/>
            <person name="Castanera R."/>
            <person name="Culley D."/>
            <person name="Daum C."/>
            <person name="Ezra D."/>
            <person name="Gonzalez J."/>
            <person name="Henrissat B."/>
            <person name="Kuo A."/>
            <person name="Liang C."/>
            <person name="Lipzen A."/>
            <person name="Lutzoni F."/>
            <person name="Magnuson J."/>
            <person name="Mondo S."/>
            <person name="Nolan M."/>
            <person name="Ohm R."/>
            <person name="Pangilinan J."/>
            <person name="Park H.-J."/>
            <person name="Ramirez L."/>
            <person name="Alfaro M."/>
            <person name="Sun H."/>
            <person name="Tritt A."/>
            <person name="Yoshinaga Y."/>
            <person name="Zwiers L.-H."/>
            <person name="Turgeon B."/>
            <person name="Goodwin S."/>
            <person name="Spatafora J."/>
            <person name="Crous P."/>
            <person name="Grigoriev I."/>
        </authorList>
    </citation>
    <scope>NUCLEOTIDE SEQUENCE</scope>
    <source>
        <strain evidence="13">CBS 269.34</strain>
    </source>
</reference>
<dbReference type="InterPro" id="IPR050108">
    <property type="entry name" value="CDK"/>
</dbReference>
<dbReference type="EMBL" id="MU004184">
    <property type="protein sequence ID" value="KAF2499490.1"/>
    <property type="molecule type" value="Genomic_DNA"/>
</dbReference>
<evidence type="ECO:0000256" key="6">
    <source>
        <dbReference type="ARBA" id="ARBA00022840"/>
    </source>
</evidence>
<dbReference type="GO" id="GO:0005737">
    <property type="term" value="C:cytoplasm"/>
    <property type="evidence" value="ECO:0007669"/>
    <property type="project" value="TreeGrafter"/>
</dbReference>
<dbReference type="Gene3D" id="1.10.510.10">
    <property type="entry name" value="Transferase(Phosphotransferase) domain 1"/>
    <property type="match status" value="1"/>
</dbReference>
<evidence type="ECO:0000313" key="14">
    <source>
        <dbReference type="Proteomes" id="UP000799750"/>
    </source>
</evidence>